<dbReference type="PANTHER" id="PTHR31718">
    <property type="entry name" value="PLAT DOMAIN-CONTAINING PROTEIN"/>
    <property type="match status" value="1"/>
</dbReference>
<dbReference type="Pfam" id="PF06232">
    <property type="entry name" value="ATS3"/>
    <property type="match status" value="1"/>
</dbReference>
<feature type="signal peptide" evidence="2">
    <location>
        <begin position="1"/>
        <end position="24"/>
    </location>
</feature>
<reference evidence="4 5" key="1">
    <citation type="journal article" date="2018" name="Mol. Plant">
        <title>The genome of Artemisia annua provides insight into the evolution of Asteraceae family and artemisinin biosynthesis.</title>
        <authorList>
            <person name="Shen Q."/>
            <person name="Zhang L."/>
            <person name="Liao Z."/>
            <person name="Wang S."/>
            <person name="Yan T."/>
            <person name="Shi P."/>
            <person name="Liu M."/>
            <person name="Fu X."/>
            <person name="Pan Q."/>
            <person name="Wang Y."/>
            <person name="Lv Z."/>
            <person name="Lu X."/>
            <person name="Zhang F."/>
            <person name="Jiang W."/>
            <person name="Ma Y."/>
            <person name="Chen M."/>
            <person name="Hao X."/>
            <person name="Li L."/>
            <person name="Tang Y."/>
            <person name="Lv G."/>
            <person name="Zhou Y."/>
            <person name="Sun X."/>
            <person name="Brodelius P.E."/>
            <person name="Rose J.K.C."/>
            <person name="Tang K."/>
        </authorList>
    </citation>
    <scope>NUCLEOTIDE SEQUENCE [LARGE SCALE GENOMIC DNA]</scope>
    <source>
        <strain evidence="5">cv. Huhao1</strain>
        <tissue evidence="4">Leaf</tissue>
    </source>
</reference>
<comment type="caution">
    <text evidence="4">The sequence shown here is derived from an EMBL/GenBank/DDBJ whole genome shotgun (WGS) entry which is preliminary data.</text>
</comment>
<dbReference type="EMBL" id="PKPP01007588">
    <property type="protein sequence ID" value="PWA52987.1"/>
    <property type="molecule type" value="Genomic_DNA"/>
</dbReference>
<organism evidence="4 5">
    <name type="scientific">Artemisia annua</name>
    <name type="common">Sweet wormwood</name>
    <dbReference type="NCBI Taxonomy" id="35608"/>
    <lineage>
        <taxon>Eukaryota</taxon>
        <taxon>Viridiplantae</taxon>
        <taxon>Streptophyta</taxon>
        <taxon>Embryophyta</taxon>
        <taxon>Tracheophyta</taxon>
        <taxon>Spermatophyta</taxon>
        <taxon>Magnoliopsida</taxon>
        <taxon>eudicotyledons</taxon>
        <taxon>Gunneridae</taxon>
        <taxon>Pentapetalae</taxon>
        <taxon>asterids</taxon>
        <taxon>campanulids</taxon>
        <taxon>Asterales</taxon>
        <taxon>Asteraceae</taxon>
        <taxon>Asteroideae</taxon>
        <taxon>Anthemideae</taxon>
        <taxon>Artemisiinae</taxon>
        <taxon>Artemisia</taxon>
    </lineage>
</organism>
<dbReference type="InterPro" id="IPR010417">
    <property type="entry name" value="Embryo-specific_ATS3"/>
</dbReference>
<dbReference type="Gene3D" id="2.40.180.10">
    <property type="entry name" value="Catalase core domain"/>
    <property type="match status" value="1"/>
</dbReference>
<evidence type="ECO:0000313" key="5">
    <source>
        <dbReference type="Proteomes" id="UP000245207"/>
    </source>
</evidence>
<accession>A0A2U1LVJ0</accession>
<dbReference type="AlphaFoldDB" id="A0A2U1LVJ0"/>
<feature type="domain" description="PLAT" evidence="3">
    <location>
        <begin position="28"/>
        <end position="144"/>
    </location>
</feature>
<evidence type="ECO:0000259" key="3">
    <source>
        <dbReference type="PROSITE" id="PS50095"/>
    </source>
</evidence>
<comment type="caution">
    <text evidence="1">Lacks conserved residue(s) required for the propagation of feature annotation.</text>
</comment>
<protein>
    <submittedName>
        <fullName evidence="4">Root storage protein</fullName>
    </submittedName>
</protein>
<dbReference type="InterPro" id="IPR036392">
    <property type="entry name" value="PLAT/LH2_dom_sf"/>
</dbReference>
<proteinExistence type="predicted"/>
<keyword evidence="5" id="KW-1185">Reference proteome</keyword>
<evidence type="ECO:0000256" key="1">
    <source>
        <dbReference type="PROSITE-ProRule" id="PRU00152"/>
    </source>
</evidence>
<dbReference type="STRING" id="35608.A0A2U1LVJ0"/>
<sequence>MAISNLSTYLLLLFFLEIVASVSSEMSCVYTIFVKTGTADSAGTDATISLILNDAYGSEVNIPNLDRYGEMDPGHNYFENGNIDKFSITTSCMKSPVCSITLSSDNSGGKPGWYVDYVQVVTSKGAVGDITFEFYGWLAEDEPP</sequence>
<evidence type="ECO:0000256" key="2">
    <source>
        <dbReference type="SAM" id="SignalP"/>
    </source>
</evidence>
<dbReference type="Proteomes" id="UP000245207">
    <property type="component" value="Unassembled WGS sequence"/>
</dbReference>
<feature type="chain" id="PRO_5015415683" evidence="2">
    <location>
        <begin position="25"/>
        <end position="144"/>
    </location>
</feature>
<dbReference type="OrthoDB" id="1021775at2759"/>
<keyword evidence="2" id="KW-0732">Signal</keyword>
<evidence type="ECO:0000313" key="4">
    <source>
        <dbReference type="EMBL" id="PWA52987.1"/>
    </source>
</evidence>
<name>A0A2U1LVJ0_ARTAN</name>
<dbReference type="PROSITE" id="PS50095">
    <property type="entry name" value="PLAT"/>
    <property type="match status" value="1"/>
</dbReference>
<gene>
    <name evidence="4" type="ORF">CTI12_AA449600</name>
</gene>
<dbReference type="PANTHER" id="PTHR31718:SF0">
    <property type="entry name" value="PLAT DOMAIN-CONTAINING PROTEIN 2"/>
    <property type="match status" value="1"/>
</dbReference>
<dbReference type="SUPFAM" id="SSF49723">
    <property type="entry name" value="Lipase/lipooxygenase domain (PLAT/LH2 domain)"/>
    <property type="match status" value="1"/>
</dbReference>
<dbReference type="InterPro" id="IPR001024">
    <property type="entry name" value="PLAT/LH2_dom"/>
</dbReference>